<evidence type="ECO:0000313" key="1">
    <source>
        <dbReference type="EMBL" id="MEX5285443.1"/>
    </source>
</evidence>
<name>A0ABV3X5R3_9FIRM</name>
<protein>
    <recommendedName>
        <fullName evidence="3">Transposase</fullName>
    </recommendedName>
</protein>
<dbReference type="RefSeq" id="WP_368847176.1">
    <property type="nucleotide sequence ID" value="NZ_CP194411.1"/>
</dbReference>
<gene>
    <name evidence="1" type="ORF">QCO44_07315</name>
</gene>
<dbReference type="InterPro" id="IPR010921">
    <property type="entry name" value="Trp_repressor/repl_initiator"/>
</dbReference>
<proteinExistence type="predicted"/>
<reference evidence="1 2" key="1">
    <citation type="submission" date="2023-04" db="EMBL/GenBank/DDBJ databases">
        <title>Genome Sequence of Selenomonas sputigena ATCC 33150.</title>
        <authorList>
            <person name="Miller D.P."/>
            <person name="Anvari S."/>
            <person name="Polson S.W."/>
            <person name="Macdonald M."/>
            <person name="Mcdowell J.V."/>
        </authorList>
    </citation>
    <scope>NUCLEOTIDE SEQUENCE [LARGE SCALE GENOMIC DNA]</scope>
    <source>
        <strain evidence="1 2">ATCC 33150</strain>
    </source>
</reference>
<evidence type="ECO:0008006" key="3">
    <source>
        <dbReference type="Google" id="ProtNLM"/>
    </source>
</evidence>
<dbReference type="Proteomes" id="UP001559623">
    <property type="component" value="Unassembled WGS sequence"/>
</dbReference>
<dbReference type="SUPFAM" id="SSF48295">
    <property type="entry name" value="TrpR-like"/>
    <property type="match status" value="1"/>
</dbReference>
<dbReference type="EMBL" id="JARVLH010000004">
    <property type="protein sequence ID" value="MEX5285443.1"/>
    <property type="molecule type" value="Genomic_DNA"/>
</dbReference>
<organism evidence="1 2">
    <name type="scientific">Selenomonas sputigena</name>
    <dbReference type="NCBI Taxonomy" id="69823"/>
    <lineage>
        <taxon>Bacteria</taxon>
        <taxon>Bacillati</taxon>
        <taxon>Bacillota</taxon>
        <taxon>Negativicutes</taxon>
        <taxon>Selenomonadales</taxon>
        <taxon>Selenomonadaceae</taxon>
        <taxon>Selenomonas</taxon>
    </lineage>
</organism>
<accession>A0ABV3X5R3</accession>
<sequence>MKYTKAQRLDIGCRIYDGEFTRYEAVEEYEISDETARNYMRQYRNANRLPPKRGTQSNCGLAKMKFKPTPAGLEDLQSMTKEELIDALVMARITEARLKKGYLVEGVGAEKKFIPIGKKSTK</sequence>
<keyword evidence="2" id="KW-1185">Reference proteome</keyword>
<comment type="caution">
    <text evidence="1">The sequence shown here is derived from an EMBL/GenBank/DDBJ whole genome shotgun (WGS) entry which is preliminary data.</text>
</comment>
<evidence type="ECO:0000313" key="2">
    <source>
        <dbReference type="Proteomes" id="UP001559623"/>
    </source>
</evidence>